<dbReference type="Proteomes" id="UP000663879">
    <property type="component" value="Unassembled WGS sequence"/>
</dbReference>
<keyword evidence="3" id="KW-1185">Reference proteome</keyword>
<sequence>MKKLLVLNFLIEYTLSLSYSFIVQKGILSCDQTEILFTQEIFGSKNLFKCLGICMTFSACKHVTLLSNNCSLYTNRAAMLTSSSDKFYTRKSGNFEPVFHWPIYKASVNELVTNANLYNPYNAGFTSNRFGENDSALRLNFGYYYIPGRHYFTNDFTVMTWIKMNSLATNGERFIDCGLSELDTFIISVSYENYNIPYIKMTEASGTVFGFNKFEVNKWYHFTFVLKSSIGFIYFNGIFQSWGIFGSPRNINRTSCFLGKSHLDNPNLNADLDDIKIFNQALDVKEIKEEMSKL</sequence>
<dbReference type="AlphaFoldDB" id="A0A813PRL2"/>
<dbReference type="Gene3D" id="2.60.120.200">
    <property type="match status" value="1"/>
</dbReference>
<protein>
    <submittedName>
        <fullName evidence="2">Uncharacterized protein</fullName>
    </submittedName>
</protein>
<dbReference type="SUPFAM" id="SSF49899">
    <property type="entry name" value="Concanavalin A-like lectins/glucanases"/>
    <property type="match status" value="1"/>
</dbReference>
<keyword evidence="1" id="KW-0732">Signal</keyword>
<gene>
    <name evidence="2" type="ORF">OXX778_LOCUS4335</name>
</gene>
<dbReference type="OrthoDB" id="5358475at2759"/>
<name>A0A813PRL2_9BILA</name>
<dbReference type="EMBL" id="CAJNOC010000420">
    <property type="protein sequence ID" value="CAF0759153.1"/>
    <property type="molecule type" value="Genomic_DNA"/>
</dbReference>
<proteinExistence type="predicted"/>
<dbReference type="Pfam" id="PF13385">
    <property type="entry name" value="Laminin_G_3"/>
    <property type="match status" value="1"/>
</dbReference>
<accession>A0A813PRL2</accession>
<evidence type="ECO:0000256" key="1">
    <source>
        <dbReference type="SAM" id="SignalP"/>
    </source>
</evidence>
<evidence type="ECO:0000313" key="2">
    <source>
        <dbReference type="EMBL" id="CAF0759153.1"/>
    </source>
</evidence>
<evidence type="ECO:0000313" key="3">
    <source>
        <dbReference type="Proteomes" id="UP000663879"/>
    </source>
</evidence>
<dbReference type="InterPro" id="IPR013320">
    <property type="entry name" value="ConA-like_dom_sf"/>
</dbReference>
<comment type="caution">
    <text evidence="2">The sequence shown here is derived from an EMBL/GenBank/DDBJ whole genome shotgun (WGS) entry which is preliminary data.</text>
</comment>
<feature type="chain" id="PRO_5033015163" evidence="1">
    <location>
        <begin position="17"/>
        <end position="294"/>
    </location>
</feature>
<feature type="signal peptide" evidence="1">
    <location>
        <begin position="1"/>
        <end position="16"/>
    </location>
</feature>
<reference evidence="2" key="1">
    <citation type="submission" date="2021-02" db="EMBL/GenBank/DDBJ databases">
        <authorList>
            <person name="Nowell W R."/>
        </authorList>
    </citation>
    <scope>NUCLEOTIDE SEQUENCE</scope>
    <source>
        <strain evidence="2">Ploen Becks lab</strain>
    </source>
</reference>
<organism evidence="2 3">
    <name type="scientific">Brachionus calyciflorus</name>
    <dbReference type="NCBI Taxonomy" id="104777"/>
    <lineage>
        <taxon>Eukaryota</taxon>
        <taxon>Metazoa</taxon>
        <taxon>Spiralia</taxon>
        <taxon>Gnathifera</taxon>
        <taxon>Rotifera</taxon>
        <taxon>Eurotatoria</taxon>
        <taxon>Monogononta</taxon>
        <taxon>Pseudotrocha</taxon>
        <taxon>Ploima</taxon>
        <taxon>Brachionidae</taxon>
        <taxon>Brachionus</taxon>
    </lineage>
</organism>